<evidence type="ECO:0000313" key="2">
    <source>
        <dbReference type="EMBL" id="EUA56713.1"/>
    </source>
</evidence>
<sequence length="62" mass="6548">MNCCGLGDQRSTPPRRRPAVGGKSRTGRPQVGDGARGIKPGGELQYIIFRAKDFGGTAFTPS</sequence>
<dbReference type="EMBL" id="JAOB01000029">
    <property type="protein sequence ID" value="EUA56713.1"/>
    <property type="molecule type" value="Genomic_DNA"/>
</dbReference>
<reference evidence="2" key="1">
    <citation type="submission" date="2014-01" db="EMBL/GenBank/DDBJ databases">
        <authorList>
            <person name="Brown-Elliot B."/>
            <person name="Wallace R."/>
            <person name="Lenaerts A."/>
            <person name="Ordway D."/>
            <person name="DeGroote M.A."/>
            <person name="Parker T."/>
            <person name="Sizemore C."/>
            <person name="Tallon L.J."/>
            <person name="Sadzewicz L.K."/>
            <person name="Sengamalay N."/>
            <person name="Fraser C.M."/>
            <person name="Hine E."/>
            <person name="Shefchek K.A."/>
            <person name="Das S.P."/>
            <person name="Tettelin H."/>
        </authorList>
    </citation>
    <scope>NUCLEOTIDE SEQUENCE [LARGE SCALE GENOMIC DNA]</scope>
    <source>
        <strain evidence="2">4042</strain>
    </source>
</reference>
<comment type="caution">
    <text evidence="2">The sequence shown here is derived from an EMBL/GenBank/DDBJ whole genome shotgun (WGS) entry which is preliminary data.</text>
</comment>
<dbReference type="AlphaFoldDB" id="X8CMN5"/>
<organism evidence="2">
    <name type="scientific">Mycobacterium xenopi 4042</name>
    <dbReference type="NCBI Taxonomy" id="1299334"/>
    <lineage>
        <taxon>Bacteria</taxon>
        <taxon>Bacillati</taxon>
        <taxon>Actinomycetota</taxon>
        <taxon>Actinomycetes</taxon>
        <taxon>Mycobacteriales</taxon>
        <taxon>Mycobacteriaceae</taxon>
        <taxon>Mycobacterium</taxon>
    </lineage>
</organism>
<feature type="region of interest" description="Disordered" evidence="1">
    <location>
        <begin position="1"/>
        <end position="40"/>
    </location>
</feature>
<evidence type="ECO:0000256" key="1">
    <source>
        <dbReference type="SAM" id="MobiDB-lite"/>
    </source>
</evidence>
<gene>
    <name evidence="2" type="ORF">I553_8767</name>
</gene>
<proteinExistence type="predicted"/>
<name>X8CMN5_MYCXE</name>
<protein>
    <submittedName>
        <fullName evidence="2">Conserved membrane domain protein</fullName>
    </submittedName>
</protein>
<accession>X8CMN5</accession>